<feature type="domain" description="Peptidase C14 caspase" evidence="4">
    <location>
        <begin position="796"/>
        <end position="1009"/>
    </location>
</feature>
<protein>
    <submittedName>
        <fullName evidence="5">Uncharacterized protein, contains caspase domain</fullName>
    </submittedName>
</protein>
<dbReference type="PANTHER" id="PTHR19848:SF8">
    <property type="entry name" value="F-BOX AND WD REPEAT DOMAIN CONTAINING 7"/>
    <property type="match status" value="1"/>
</dbReference>
<accession>A0A1H9L4M0</accession>
<evidence type="ECO:0000313" key="6">
    <source>
        <dbReference type="Proteomes" id="UP000198634"/>
    </source>
</evidence>
<sequence length="1014" mass="107586">MWRRGEGAAVRVKRGAVMGRYYVGIASVLLSLCGAVLCAPPVRAQEAPEYVLDLDTGGHRAAVRALAVSGDGSVIVSAGDDKVVRVWDWQAGQMRGMLRGQIGPGSEGVINALALSGDGQAVAVAGYFGAHQAAAPPFGDVRLFDLRSGRVRRVLRGHDYVVDTLAYDAGRDELAVAGQGGVVLRWTAPFGQGEPEALTPLDTQARRVSHVAYGLGGARLIATTFDYGLRLWDLDSGAEVAVEGAEALWDTALIALAVSADGSRFAIAGEDGRVEVRAASDGAVIAALPVQPFRPDALAFVGAALVVSCGYRCGAVHRSAVWDVAAGTVVARYGGHDSGVHVAAALPGGEIVATAGGLANEIHLWRAASGAAVRQLAGVGRPVMAVGLSASADRVAWGLEDPCPELPVCPMVLGVLQRSLELPTQARSFEHPREGAGGAGMLRAVLGTDAVAVKAAPLPGGGFDAAVLSVSGAGGAFELRKSGTDGYYHSSYTLVPDRDEVISGGGNGVVLAHGLVDGGVLGEFVGHTGDVLALAAGKARLLTASADQTLKLWDMDSRRLIVSMFFAGEDWIIWTPQGYFHSSPNGDRLVGWHVNQGPDREARFIRARQLRQHLHSPEIVRRALIGGDPAAAAIDLRGTDNELEALLTRQPPEFELRLAEEFAAPDGFATIEVTGSTLEEVESWGYSVLVNDRRVPPLRVGDVSGAGRLLYQVPVEDGRNDITVSGENDFGYVTERSAMALVKARKVPKAGVLRVAVIGINAYPKLPEACNGRACDLAFPVADAVAFLSVVAERTAPLFERMESLVMVNRAALEAQPLRHAALAALVDPAQIIEPESDEIEERLEEFLLAAGAEDTTIIFVAGHGMNLDEDYYLIPSDGQKRGEKWRKSSLVDWEFVQEQINDAIGRRILVLDTCHAANAFNARLEKEAADARVVVFSATAANNTAAERKDLGHGIFTYAMLEGLRGRADTSGDGVRLLGLADYVYREVLRLSDRRQEPVYHISQTANFLLARP</sequence>
<dbReference type="GO" id="GO:0006508">
    <property type="term" value="P:proteolysis"/>
    <property type="evidence" value="ECO:0007669"/>
    <property type="project" value="InterPro"/>
</dbReference>
<proteinExistence type="predicted"/>
<dbReference type="InterPro" id="IPR011600">
    <property type="entry name" value="Pept_C14_caspase"/>
</dbReference>
<dbReference type="InterPro" id="IPR019775">
    <property type="entry name" value="WD40_repeat_CS"/>
</dbReference>
<dbReference type="InterPro" id="IPR036322">
    <property type="entry name" value="WD40_repeat_dom_sf"/>
</dbReference>
<dbReference type="Pfam" id="PF00656">
    <property type="entry name" value="Peptidase_C14"/>
    <property type="match status" value="1"/>
</dbReference>
<keyword evidence="1 3" id="KW-0853">WD repeat</keyword>
<evidence type="ECO:0000256" key="1">
    <source>
        <dbReference type="ARBA" id="ARBA00022574"/>
    </source>
</evidence>
<gene>
    <name evidence="5" type="ORF">SAMN04488092_1233</name>
</gene>
<keyword evidence="2" id="KW-0677">Repeat</keyword>
<dbReference type="InterPro" id="IPR029030">
    <property type="entry name" value="Caspase-like_dom_sf"/>
</dbReference>
<evidence type="ECO:0000256" key="3">
    <source>
        <dbReference type="PROSITE-ProRule" id="PRU00221"/>
    </source>
</evidence>
<keyword evidence="6" id="KW-1185">Reference proteome</keyword>
<evidence type="ECO:0000313" key="5">
    <source>
        <dbReference type="EMBL" id="SER06087.1"/>
    </source>
</evidence>
<dbReference type="GO" id="GO:0004197">
    <property type="term" value="F:cysteine-type endopeptidase activity"/>
    <property type="evidence" value="ECO:0007669"/>
    <property type="project" value="InterPro"/>
</dbReference>
<evidence type="ECO:0000259" key="4">
    <source>
        <dbReference type="Pfam" id="PF00656"/>
    </source>
</evidence>
<dbReference type="SUPFAM" id="SSF50978">
    <property type="entry name" value="WD40 repeat-like"/>
    <property type="match status" value="1"/>
</dbReference>
<dbReference type="Gene3D" id="3.40.50.1460">
    <property type="match status" value="1"/>
</dbReference>
<dbReference type="SUPFAM" id="SSF52129">
    <property type="entry name" value="Caspase-like"/>
    <property type="match status" value="1"/>
</dbReference>
<feature type="repeat" description="WD" evidence="3">
    <location>
        <begin position="56"/>
        <end position="97"/>
    </location>
</feature>
<feature type="repeat" description="WD" evidence="3">
    <location>
        <begin position="524"/>
        <end position="563"/>
    </location>
</feature>
<dbReference type="PROSITE" id="PS00678">
    <property type="entry name" value="WD_REPEATS_1"/>
    <property type="match status" value="2"/>
</dbReference>
<dbReference type="PANTHER" id="PTHR19848">
    <property type="entry name" value="WD40 REPEAT PROTEIN"/>
    <property type="match status" value="1"/>
</dbReference>
<dbReference type="PROSITE" id="PS50294">
    <property type="entry name" value="WD_REPEATS_REGION"/>
    <property type="match status" value="2"/>
</dbReference>
<feature type="repeat" description="WD" evidence="3">
    <location>
        <begin position="201"/>
        <end position="242"/>
    </location>
</feature>
<dbReference type="InterPro" id="IPR001680">
    <property type="entry name" value="WD40_rpt"/>
</dbReference>
<dbReference type="SUPFAM" id="SSF82171">
    <property type="entry name" value="DPP6 N-terminal domain-like"/>
    <property type="match status" value="1"/>
</dbReference>
<dbReference type="SMART" id="SM00320">
    <property type="entry name" value="WD40"/>
    <property type="match status" value="6"/>
</dbReference>
<organism evidence="5 6">
    <name type="scientific">Thalassovita taeanensis</name>
    <dbReference type="NCBI Taxonomy" id="657014"/>
    <lineage>
        <taxon>Bacteria</taxon>
        <taxon>Pseudomonadati</taxon>
        <taxon>Pseudomonadota</taxon>
        <taxon>Alphaproteobacteria</taxon>
        <taxon>Rhodobacterales</taxon>
        <taxon>Roseobacteraceae</taxon>
        <taxon>Thalassovita</taxon>
    </lineage>
</organism>
<dbReference type="PROSITE" id="PS50082">
    <property type="entry name" value="WD_REPEATS_2"/>
    <property type="match status" value="3"/>
</dbReference>
<dbReference type="AlphaFoldDB" id="A0A1H9L4M0"/>
<dbReference type="Gene3D" id="2.130.10.10">
    <property type="entry name" value="YVTN repeat-like/Quinoprotein amine dehydrogenase"/>
    <property type="match status" value="3"/>
</dbReference>
<dbReference type="EMBL" id="FOEP01000023">
    <property type="protein sequence ID" value="SER06087.1"/>
    <property type="molecule type" value="Genomic_DNA"/>
</dbReference>
<evidence type="ECO:0000256" key="2">
    <source>
        <dbReference type="ARBA" id="ARBA00022737"/>
    </source>
</evidence>
<name>A0A1H9L4M0_9RHOB</name>
<dbReference type="STRING" id="657014.SAMN04488092_1233"/>
<dbReference type="Pfam" id="PF00400">
    <property type="entry name" value="WD40"/>
    <property type="match status" value="2"/>
</dbReference>
<reference evidence="5 6" key="1">
    <citation type="submission" date="2016-10" db="EMBL/GenBank/DDBJ databases">
        <authorList>
            <person name="de Groot N.N."/>
        </authorList>
    </citation>
    <scope>NUCLEOTIDE SEQUENCE [LARGE SCALE GENOMIC DNA]</scope>
    <source>
        <strain evidence="5 6">DSM 22007</strain>
    </source>
</reference>
<dbReference type="InterPro" id="IPR015943">
    <property type="entry name" value="WD40/YVTN_repeat-like_dom_sf"/>
</dbReference>
<dbReference type="Proteomes" id="UP000198634">
    <property type="component" value="Unassembled WGS sequence"/>
</dbReference>